<dbReference type="EC" id="3.4.24.-" evidence="11"/>
<dbReference type="PANTHER" id="PTHR43221">
    <property type="entry name" value="PROTEASE HTPX"/>
    <property type="match status" value="1"/>
</dbReference>
<keyword evidence="7 11" id="KW-0862">Zinc</keyword>
<comment type="similarity">
    <text evidence="1 11">Belongs to the peptidase M48B family.</text>
</comment>
<dbReference type="CDD" id="cd07340">
    <property type="entry name" value="M48B_Htpx_like"/>
    <property type="match status" value="1"/>
</dbReference>
<dbReference type="RefSeq" id="WP_274493389.1">
    <property type="nucleotide sequence ID" value="NZ_CP118166.1"/>
</dbReference>
<evidence type="ECO:0000256" key="9">
    <source>
        <dbReference type="ARBA" id="ARBA00023049"/>
    </source>
</evidence>
<evidence type="ECO:0000256" key="11">
    <source>
        <dbReference type="HAMAP-Rule" id="MF_00188"/>
    </source>
</evidence>
<feature type="transmembrane region" description="Helical" evidence="11">
    <location>
        <begin position="220"/>
        <end position="241"/>
    </location>
</feature>
<dbReference type="GO" id="GO:0008270">
    <property type="term" value="F:zinc ion binding"/>
    <property type="evidence" value="ECO:0007669"/>
    <property type="project" value="UniProtKB-UniRule"/>
</dbReference>
<keyword evidence="10 11" id="KW-0472">Membrane</keyword>
<dbReference type="Proteomes" id="UP001214043">
    <property type="component" value="Chromosome"/>
</dbReference>
<keyword evidence="8 11" id="KW-1133">Transmembrane helix</keyword>
<evidence type="ECO:0000313" key="13">
    <source>
        <dbReference type="EMBL" id="WDI31501.1"/>
    </source>
</evidence>
<evidence type="ECO:0000256" key="6">
    <source>
        <dbReference type="ARBA" id="ARBA00022801"/>
    </source>
</evidence>
<evidence type="ECO:0000256" key="7">
    <source>
        <dbReference type="ARBA" id="ARBA00022833"/>
    </source>
</evidence>
<dbReference type="AlphaFoldDB" id="A0AAE9ZBZ1"/>
<dbReference type="GO" id="GO:0005886">
    <property type="term" value="C:plasma membrane"/>
    <property type="evidence" value="ECO:0007669"/>
    <property type="project" value="UniProtKB-SubCell"/>
</dbReference>
<reference evidence="13" key="1">
    <citation type="submission" date="2023-02" db="EMBL/GenBank/DDBJ databases">
        <title>Genome sequence of Hyphococcus flavus.</title>
        <authorList>
            <person name="Rong J.-C."/>
            <person name="Zhao Q."/>
            <person name="Yi M."/>
            <person name="Wu J.-Y."/>
        </authorList>
    </citation>
    <scope>NUCLEOTIDE SEQUENCE</scope>
    <source>
        <strain evidence="13">MCCC 1K03223</strain>
    </source>
</reference>
<keyword evidence="14" id="KW-1185">Reference proteome</keyword>
<evidence type="ECO:0000256" key="2">
    <source>
        <dbReference type="ARBA" id="ARBA00022475"/>
    </source>
</evidence>
<protein>
    <recommendedName>
        <fullName evidence="11">Protease HtpX homolog</fullName>
        <ecNumber evidence="11">3.4.24.-</ecNumber>
    </recommendedName>
</protein>
<feature type="binding site" evidence="11">
    <location>
        <position position="250"/>
    </location>
    <ligand>
        <name>Zn(2+)</name>
        <dbReference type="ChEBI" id="CHEBI:29105"/>
        <note>catalytic</note>
    </ligand>
</feature>
<dbReference type="InterPro" id="IPR022919">
    <property type="entry name" value="Pept_M48_protease_HtpX"/>
</dbReference>
<evidence type="ECO:0000256" key="3">
    <source>
        <dbReference type="ARBA" id="ARBA00022670"/>
    </source>
</evidence>
<gene>
    <name evidence="11" type="primary">htpX</name>
    <name evidence="13" type="ORF">PUV54_16235</name>
</gene>
<keyword evidence="3 11" id="KW-0645">Protease</keyword>
<dbReference type="EMBL" id="CP118166">
    <property type="protein sequence ID" value="WDI31501.1"/>
    <property type="molecule type" value="Genomic_DNA"/>
</dbReference>
<feature type="binding site" evidence="11">
    <location>
        <position position="165"/>
    </location>
    <ligand>
        <name>Zn(2+)</name>
        <dbReference type="ChEBI" id="CHEBI:29105"/>
        <note>catalytic</note>
    </ligand>
</feature>
<dbReference type="GO" id="GO:0004222">
    <property type="term" value="F:metalloendopeptidase activity"/>
    <property type="evidence" value="ECO:0007669"/>
    <property type="project" value="UniProtKB-UniRule"/>
</dbReference>
<evidence type="ECO:0000256" key="1">
    <source>
        <dbReference type="ARBA" id="ARBA00009779"/>
    </source>
</evidence>
<keyword evidence="6 11" id="KW-0378">Hydrolase</keyword>
<feature type="transmembrane region" description="Helical" evidence="11">
    <location>
        <begin position="20"/>
        <end position="44"/>
    </location>
</feature>
<feature type="transmembrane region" description="Helical" evidence="11">
    <location>
        <begin position="177"/>
        <end position="200"/>
    </location>
</feature>
<comment type="subcellular location">
    <subcellularLocation>
        <location evidence="11">Cell membrane</location>
        <topology evidence="11">Multi-pass membrane protein</topology>
    </subcellularLocation>
</comment>
<dbReference type="KEGG" id="hfl:PUV54_16235"/>
<proteinExistence type="inferred from homology"/>
<feature type="transmembrane region" description="Helical" evidence="11">
    <location>
        <begin position="64"/>
        <end position="82"/>
    </location>
</feature>
<evidence type="ECO:0000256" key="10">
    <source>
        <dbReference type="ARBA" id="ARBA00023136"/>
    </source>
</evidence>
<comment type="cofactor">
    <cofactor evidence="11">
        <name>Zn(2+)</name>
        <dbReference type="ChEBI" id="CHEBI:29105"/>
    </cofactor>
    <text evidence="11">Binds 1 zinc ion per subunit.</text>
</comment>
<evidence type="ECO:0000256" key="4">
    <source>
        <dbReference type="ARBA" id="ARBA00022692"/>
    </source>
</evidence>
<evidence type="ECO:0000256" key="8">
    <source>
        <dbReference type="ARBA" id="ARBA00022989"/>
    </source>
</evidence>
<name>A0AAE9ZBZ1_9PROT</name>
<feature type="binding site" evidence="11">
    <location>
        <position position="169"/>
    </location>
    <ligand>
        <name>Zn(2+)</name>
        <dbReference type="ChEBI" id="CHEBI:29105"/>
        <note>catalytic</note>
    </ligand>
</feature>
<organism evidence="13 14">
    <name type="scientific">Hyphococcus flavus</name>
    <dbReference type="NCBI Taxonomy" id="1866326"/>
    <lineage>
        <taxon>Bacteria</taxon>
        <taxon>Pseudomonadati</taxon>
        <taxon>Pseudomonadota</taxon>
        <taxon>Alphaproteobacteria</taxon>
        <taxon>Parvularculales</taxon>
        <taxon>Parvularculaceae</taxon>
        <taxon>Hyphococcus</taxon>
    </lineage>
</organism>
<keyword evidence="9 11" id="KW-0482">Metalloprotease</keyword>
<dbReference type="Pfam" id="PF01435">
    <property type="entry name" value="Peptidase_M48"/>
    <property type="match status" value="1"/>
</dbReference>
<evidence type="ECO:0000313" key="14">
    <source>
        <dbReference type="Proteomes" id="UP001214043"/>
    </source>
</evidence>
<dbReference type="HAMAP" id="MF_00188">
    <property type="entry name" value="Pept_M48_protease_HtpX"/>
    <property type="match status" value="1"/>
</dbReference>
<feature type="domain" description="Peptidase M48" evidence="12">
    <location>
        <begin position="100"/>
        <end position="315"/>
    </location>
</feature>
<dbReference type="PANTHER" id="PTHR43221:SF2">
    <property type="entry name" value="PROTEASE HTPX HOMOLOG"/>
    <property type="match status" value="1"/>
</dbReference>
<evidence type="ECO:0000256" key="5">
    <source>
        <dbReference type="ARBA" id="ARBA00022723"/>
    </source>
</evidence>
<keyword evidence="4 11" id="KW-0812">Transmembrane</keyword>
<sequence length="322" mass="35360">MMGAFGLQTHIWNNNLKSILLLAGFPVLLLLLSFGLSVGYVGLVEPVNGVGEGLTLAIEHLSRIWPFAFLGAGLWFFFAWMFHQKIIEASVGAKGLSRKEAPELYNLLENLCISRGLATPKLNIIESPSLNAFASGVSDKTYKVTVTRGLIETLDRDELEAVLAHELTHIMNRDVRLLIIAVIFVGIFSFFGELLFRNMFRTGLRVGGHTRSRNGDSRGGGVLILIAIAMIVIAYLLALVIRFALSQRREYLADAGAVELTRNPNAMISALKKISGRARIDAPNDIQQMMVENTQPFAGVFATHPPIDKRIEALVNFAGGKQ</sequence>
<dbReference type="InterPro" id="IPR001915">
    <property type="entry name" value="Peptidase_M48"/>
</dbReference>
<evidence type="ECO:0000259" key="12">
    <source>
        <dbReference type="Pfam" id="PF01435"/>
    </source>
</evidence>
<keyword evidence="5 11" id="KW-0479">Metal-binding</keyword>
<dbReference type="Gene3D" id="3.30.2010.10">
    <property type="entry name" value="Metalloproteases ('zincins'), catalytic domain"/>
    <property type="match status" value="1"/>
</dbReference>
<keyword evidence="2 11" id="KW-1003">Cell membrane</keyword>
<dbReference type="InterPro" id="IPR050083">
    <property type="entry name" value="HtpX_protease"/>
</dbReference>
<feature type="active site" evidence="11">
    <location>
        <position position="166"/>
    </location>
</feature>
<accession>A0AAE9ZBZ1</accession>
<dbReference type="GO" id="GO:0006508">
    <property type="term" value="P:proteolysis"/>
    <property type="evidence" value="ECO:0007669"/>
    <property type="project" value="UniProtKB-KW"/>
</dbReference>